<feature type="domain" description="Activator of Hsp90 ATPase homologue 1/2-like C-terminal" evidence="2">
    <location>
        <begin position="10"/>
        <end position="133"/>
    </location>
</feature>
<evidence type="ECO:0000313" key="4">
    <source>
        <dbReference type="Proteomes" id="UP001598138"/>
    </source>
</evidence>
<dbReference type="InterPro" id="IPR023393">
    <property type="entry name" value="START-like_dom_sf"/>
</dbReference>
<comment type="caution">
    <text evidence="3">The sequence shown here is derived from an EMBL/GenBank/DDBJ whole genome shotgun (WGS) entry which is preliminary data.</text>
</comment>
<sequence length="135" mass="15678">MMITVQTTINAPIHIVWEKWTTPAHIQNWNFASPDWHCPKATTNLQVGGEFHYEMAARDGSMSFDFWGTYLEINPEQSLHIYIGDGRNMQVTFETIEAGTKVTEHFEPENQNPEDLQQEGWQMILNNFKSYVEAQ</sequence>
<evidence type="ECO:0000259" key="2">
    <source>
        <dbReference type="Pfam" id="PF08327"/>
    </source>
</evidence>
<name>A0ABW6DCG3_9BACT</name>
<reference evidence="3 4" key="1">
    <citation type="submission" date="2024-03" db="EMBL/GenBank/DDBJ databases">
        <title>Aquirufa genome sequencing.</title>
        <authorList>
            <person name="Pitt A."/>
            <person name="Hahn M.W."/>
        </authorList>
    </citation>
    <scope>NUCLEOTIDE SEQUENCE [LARGE SCALE GENOMIC DNA]</scope>
    <source>
        <strain evidence="3 4">OSTEICH-129V</strain>
    </source>
</reference>
<proteinExistence type="inferred from homology"/>
<organism evidence="3 4">
    <name type="scientific">Aquirufa avitistagni</name>
    <dbReference type="NCBI Taxonomy" id="3104728"/>
    <lineage>
        <taxon>Bacteria</taxon>
        <taxon>Pseudomonadati</taxon>
        <taxon>Bacteroidota</taxon>
        <taxon>Cytophagia</taxon>
        <taxon>Cytophagales</taxon>
        <taxon>Flectobacillaceae</taxon>
        <taxon>Aquirufa</taxon>
    </lineage>
</organism>
<dbReference type="RefSeq" id="WP_377983393.1">
    <property type="nucleotide sequence ID" value="NZ_JBBKXZ010000002.1"/>
</dbReference>
<evidence type="ECO:0000256" key="1">
    <source>
        <dbReference type="ARBA" id="ARBA00006817"/>
    </source>
</evidence>
<protein>
    <submittedName>
        <fullName evidence="3">SRPBCC domain-containing protein</fullName>
    </submittedName>
</protein>
<dbReference type="EMBL" id="JBBKXZ010000002">
    <property type="protein sequence ID" value="MFD3394511.1"/>
    <property type="molecule type" value="Genomic_DNA"/>
</dbReference>
<gene>
    <name evidence="3" type="ORF">U0R10_07760</name>
</gene>
<accession>A0ABW6DCG3</accession>
<dbReference type="Pfam" id="PF08327">
    <property type="entry name" value="AHSA1"/>
    <property type="match status" value="1"/>
</dbReference>
<dbReference type="InterPro" id="IPR013538">
    <property type="entry name" value="ASHA1/2-like_C"/>
</dbReference>
<evidence type="ECO:0000313" key="3">
    <source>
        <dbReference type="EMBL" id="MFD3394511.1"/>
    </source>
</evidence>
<dbReference type="SUPFAM" id="SSF55961">
    <property type="entry name" value="Bet v1-like"/>
    <property type="match status" value="1"/>
</dbReference>
<keyword evidence="4" id="KW-1185">Reference proteome</keyword>
<comment type="similarity">
    <text evidence="1">Belongs to the AHA1 family.</text>
</comment>
<dbReference type="Proteomes" id="UP001598138">
    <property type="component" value="Unassembled WGS sequence"/>
</dbReference>
<dbReference type="Gene3D" id="3.30.530.20">
    <property type="match status" value="1"/>
</dbReference>